<reference evidence="6" key="1">
    <citation type="journal article" date="2016" name="Nat. Genet.">
        <title>A high-quality carrot genome assembly provides new insights into carotenoid accumulation and asterid genome evolution.</title>
        <authorList>
            <person name="Iorizzo M."/>
            <person name="Ellison S."/>
            <person name="Senalik D."/>
            <person name="Zeng P."/>
            <person name="Satapoomin P."/>
            <person name="Huang J."/>
            <person name="Bowman M."/>
            <person name="Iovene M."/>
            <person name="Sanseverino W."/>
            <person name="Cavagnaro P."/>
            <person name="Yildiz M."/>
            <person name="Macko-Podgorni A."/>
            <person name="Moranska E."/>
            <person name="Grzebelus E."/>
            <person name="Grzebelus D."/>
            <person name="Ashrafi H."/>
            <person name="Zheng Z."/>
            <person name="Cheng S."/>
            <person name="Spooner D."/>
            <person name="Van Deynze A."/>
            <person name="Simon P."/>
        </authorList>
    </citation>
    <scope>NUCLEOTIDE SEQUENCE</scope>
    <source>
        <tissue evidence="6">Leaf</tissue>
    </source>
</reference>
<keyword evidence="1" id="KW-0479">Metal-binding</keyword>
<keyword evidence="7" id="KW-1185">Reference proteome</keyword>
<evidence type="ECO:0000313" key="6">
    <source>
        <dbReference type="EMBL" id="WOG94480.1"/>
    </source>
</evidence>
<evidence type="ECO:0000256" key="2">
    <source>
        <dbReference type="ARBA" id="ARBA00022771"/>
    </source>
</evidence>
<proteinExistence type="predicted"/>
<dbReference type="InterPro" id="IPR013083">
    <property type="entry name" value="Znf_RING/FYVE/PHD"/>
</dbReference>
<keyword evidence="4" id="KW-1133">Transmembrane helix</keyword>
<keyword evidence="4" id="KW-0472">Membrane</keyword>
<feature type="domain" description="RING-CH-type" evidence="5">
    <location>
        <begin position="69"/>
        <end position="137"/>
    </location>
</feature>
<dbReference type="EMBL" id="CP093345">
    <property type="protein sequence ID" value="WOG94480.1"/>
    <property type="molecule type" value="Genomic_DNA"/>
</dbReference>
<gene>
    <name evidence="6" type="ORF">DCAR_0313776</name>
</gene>
<evidence type="ECO:0000313" key="7">
    <source>
        <dbReference type="Proteomes" id="UP000077755"/>
    </source>
</evidence>
<dbReference type="InterPro" id="IPR011016">
    <property type="entry name" value="Znf_RING-CH"/>
</dbReference>
<evidence type="ECO:0000256" key="4">
    <source>
        <dbReference type="SAM" id="Phobius"/>
    </source>
</evidence>
<dbReference type="SUPFAM" id="SSF57850">
    <property type="entry name" value="RING/U-box"/>
    <property type="match status" value="1"/>
</dbReference>
<organism evidence="6 7">
    <name type="scientific">Daucus carota subsp. sativus</name>
    <name type="common">Carrot</name>
    <dbReference type="NCBI Taxonomy" id="79200"/>
    <lineage>
        <taxon>Eukaryota</taxon>
        <taxon>Viridiplantae</taxon>
        <taxon>Streptophyta</taxon>
        <taxon>Embryophyta</taxon>
        <taxon>Tracheophyta</taxon>
        <taxon>Spermatophyta</taxon>
        <taxon>Magnoliopsida</taxon>
        <taxon>eudicotyledons</taxon>
        <taxon>Gunneridae</taxon>
        <taxon>Pentapetalae</taxon>
        <taxon>asterids</taxon>
        <taxon>campanulids</taxon>
        <taxon>Apiales</taxon>
        <taxon>Apiaceae</taxon>
        <taxon>Apioideae</taxon>
        <taxon>Scandiceae</taxon>
        <taxon>Daucinae</taxon>
        <taxon>Daucus</taxon>
        <taxon>Daucus sect. Daucus</taxon>
    </lineage>
</organism>
<reference evidence="6" key="2">
    <citation type="submission" date="2022-03" db="EMBL/GenBank/DDBJ databases">
        <title>Draft title - Genomic analysis of global carrot germplasm unveils the trajectory of domestication and the origin of high carotenoid orange carrot.</title>
        <authorList>
            <person name="Iorizzo M."/>
            <person name="Ellison S."/>
            <person name="Senalik D."/>
            <person name="Macko-Podgorni A."/>
            <person name="Grzebelus D."/>
            <person name="Bostan H."/>
            <person name="Rolling W."/>
            <person name="Curaba J."/>
            <person name="Simon P."/>
        </authorList>
    </citation>
    <scope>NUCLEOTIDE SEQUENCE</scope>
    <source>
        <tissue evidence="6">Leaf</tissue>
    </source>
</reference>
<dbReference type="Gene3D" id="3.30.40.10">
    <property type="entry name" value="Zinc/RING finger domain, C3HC4 (zinc finger)"/>
    <property type="match status" value="1"/>
</dbReference>
<dbReference type="PANTHER" id="PTHR46214:SF42">
    <property type="entry name" value="RING-CH-TYPE DOMAIN-CONTAINING PROTEIN"/>
    <property type="match status" value="1"/>
</dbReference>
<keyword evidence="2" id="KW-0863">Zinc-finger</keyword>
<evidence type="ECO:0000259" key="5">
    <source>
        <dbReference type="PROSITE" id="PS51292"/>
    </source>
</evidence>
<dbReference type="Proteomes" id="UP000077755">
    <property type="component" value="Chromosome 3"/>
</dbReference>
<evidence type="ECO:0000256" key="1">
    <source>
        <dbReference type="ARBA" id="ARBA00022723"/>
    </source>
</evidence>
<evidence type="ECO:0000256" key="3">
    <source>
        <dbReference type="ARBA" id="ARBA00022833"/>
    </source>
</evidence>
<dbReference type="PANTHER" id="PTHR46214">
    <property type="entry name" value="ZINC FINGER, RING-CH-TYPE"/>
    <property type="match status" value="1"/>
</dbReference>
<dbReference type="GO" id="GO:0008270">
    <property type="term" value="F:zinc ion binding"/>
    <property type="evidence" value="ECO:0007669"/>
    <property type="project" value="UniProtKB-KW"/>
</dbReference>
<feature type="transmembrane region" description="Helical" evidence="4">
    <location>
        <begin position="187"/>
        <end position="205"/>
    </location>
</feature>
<dbReference type="SMART" id="SM00744">
    <property type="entry name" value="RINGv"/>
    <property type="match status" value="1"/>
</dbReference>
<keyword evidence="4" id="KW-0812">Transmembrane</keyword>
<keyword evidence="3" id="KW-0862">Zinc</keyword>
<name>A0AAF0WUP7_DAUCS</name>
<protein>
    <recommendedName>
        <fullName evidence="5">RING-CH-type domain-containing protein</fullName>
    </recommendedName>
</protein>
<dbReference type="PROSITE" id="PS51292">
    <property type="entry name" value="ZF_RING_CH"/>
    <property type="match status" value="1"/>
</dbReference>
<accession>A0AAF0WUP7</accession>
<dbReference type="AlphaFoldDB" id="A0AAF0WUP7"/>
<dbReference type="Pfam" id="PF12906">
    <property type="entry name" value="RINGv"/>
    <property type="match status" value="1"/>
</dbReference>
<sequence length="211" mass="23041">MDVDDDERSTCTSEAEEGSCHTQFYSNSGGSIDSRNSDFEIDEVLDTRRVPSVVGSDCSIDIGNECDDVSETLERGCRICHLSFQVHGSDVESGITIELGCSCRNDLAAAHQHCAETWFKIKGNRICEICNAIARNVVVPSDIVSTQQIAELSTYSTNADPVPAASTSATNSPSTSETLTFFIGHQLVNILLSCVVSVFFLSWLFHFHMPF</sequence>